<keyword evidence="2" id="KW-1185">Reference proteome</keyword>
<comment type="caution">
    <text evidence="1">The sequence shown here is derived from an EMBL/GenBank/DDBJ whole genome shotgun (WGS) entry which is preliminary data.</text>
</comment>
<proteinExistence type="predicted"/>
<reference evidence="1" key="1">
    <citation type="submission" date="2022-04" db="EMBL/GenBank/DDBJ databases">
        <title>A functionally conserved STORR gene fusion in Papaver species that diverged 16.8 million years ago.</title>
        <authorList>
            <person name="Catania T."/>
        </authorList>
    </citation>
    <scope>NUCLEOTIDE SEQUENCE</scope>
    <source>
        <strain evidence="1">S-188037</strain>
    </source>
</reference>
<dbReference type="GO" id="GO:0005739">
    <property type="term" value="C:mitochondrion"/>
    <property type="evidence" value="ECO:0007669"/>
    <property type="project" value="TreeGrafter"/>
</dbReference>
<accession>A0AAD4T4N7</accession>
<dbReference type="EMBL" id="JAJJMB010005149">
    <property type="protein sequence ID" value="KAI3940340.1"/>
    <property type="molecule type" value="Genomic_DNA"/>
</dbReference>
<dbReference type="Pfam" id="PF10561">
    <property type="entry name" value="C2orf69"/>
    <property type="match status" value="1"/>
</dbReference>
<organism evidence="1 2">
    <name type="scientific">Papaver atlanticum</name>
    <dbReference type="NCBI Taxonomy" id="357466"/>
    <lineage>
        <taxon>Eukaryota</taxon>
        <taxon>Viridiplantae</taxon>
        <taxon>Streptophyta</taxon>
        <taxon>Embryophyta</taxon>
        <taxon>Tracheophyta</taxon>
        <taxon>Spermatophyta</taxon>
        <taxon>Magnoliopsida</taxon>
        <taxon>Ranunculales</taxon>
        <taxon>Papaveraceae</taxon>
        <taxon>Papaveroideae</taxon>
        <taxon>Papaver</taxon>
    </lineage>
</organism>
<name>A0AAD4T4N7_9MAGN</name>
<protein>
    <submittedName>
        <fullName evidence="1">Uncharacterized protein</fullName>
    </submittedName>
</protein>
<dbReference type="Proteomes" id="UP001202328">
    <property type="component" value="Unassembled WGS sequence"/>
</dbReference>
<sequence>MEFTSYDDIIGYCEQQVLNFKGEMDRWNGVLRVSLNPDSRYYFKIAVSLCFSSYSKTLTVPTTNAIFFNGDKIQGTGNALIEKLSNLQNIADILVSKLGVSVNAWVIEASNFNGPFAVYNEFFGSINSYGEPKSYDPSGFPSSALISLLLLRALEEAKRQILGKQEHVPTLGDDASCFNQPETIIFGFSKGGTVLNQLVTELTFSKLETLEMGTKKRENSRAVSTYEIHGQNQIIPDSKEKLLNSISQFHYVDVGLNSSGAYLTDSLVIERIVKRVLVGVAGIRFVLHGTPRQWCDNRRAWIRDEMEKLFQLLQDAELKTEGKLQAVRRIYFADQPPNLQMHFEIIENLDIG</sequence>
<dbReference type="AlphaFoldDB" id="A0AAD4T4N7"/>
<dbReference type="PANTHER" id="PTHR31296:SF1">
    <property type="entry name" value="MITOCHONDRIAL PROTEIN C2ORF69"/>
    <property type="match status" value="1"/>
</dbReference>
<dbReference type="InterPro" id="IPR018881">
    <property type="entry name" value="C2orf69_mit"/>
</dbReference>
<dbReference type="PANTHER" id="PTHR31296">
    <property type="entry name" value="UPF0565 PROTEIN C2ORF69"/>
    <property type="match status" value="1"/>
</dbReference>
<evidence type="ECO:0000313" key="2">
    <source>
        <dbReference type="Proteomes" id="UP001202328"/>
    </source>
</evidence>
<gene>
    <name evidence="1" type="ORF">MKW98_024747</name>
</gene>
<evidence type="ECO:0000313" key="1">
    <source>
        <dbReference type="EMBL" id="KAI3940340.1"/>
    </source>
</evidence>